<proteinExistence type="predicted"/>
<evidence type="ECO:0000313" key="9">
    <source>
        <dbReference type="EMBL" id="PZQ82642.1"/>
    </source>
</evidence>
<evidence type="ECO:0000256" key="4">
    <source>
        <dbReference type="ARBA" id="ARBA00022989"/>
    </source>
</evidence>
<feature type="transmembrane region" description="Helical" evidence="7">
    <location>
        <begin position="236"/>
        <end position="258"/>
    </location>
</feature>
<feature type="transmembrane region" description="Helical" evidence="7">
    <location>
        <begin position="37"/>
        <end position="59"/>
    </location>
</feature>
<sequence>MSDTLPWQEDVPAVGARLDDTPPPDTAPLASAPSAPAWAAVGAMTLGVFGLVTAEFLPASLLTPMAADLGISEGTAGQAVTATATVALVASLLVSAVTRRIDRRLVLLAFTTLLVMSNLIVAFAPDFFSLLLGRVLLGAALGGFWAMSAALAMRLVPASLVPRALSIIFSGVSAATIFAAPVGSFLGDLIGWRAVFLIAAVLAGLTLLIQIVTLPSMAPTGTARLRTLFDVLRRPGVGIGMFAALLVFTGHFAVFTYIRPFLETVTGVGIHAVAGILLGFGLANFVGTLASGPLLQRSLGTSLLAAPVLMCALGAGLVSLDSTPLADTLMVAAWGFAFGIVPVAWSTWLTRAVPDQAESAGGLLVAAVQFAISLGAAGGGAIFDLRGATGVFGAASLVLLVAAFAVVAGVRPRLRHLA</sequence>
<dbReference type="GO" id="GO:0005886">
    <property type="term" value="C:plasma membrane"/>
    <property type="evidence" value="ECO:0007669"/>
    <property type="project" value="UniProtKB-SubCell"/>
</dbReference>
<feature type="transmembrane region" description="Helical" evidence="7">
    <location>
        <begin position="79"/>
        <end position="98"/>
    </location>
</feature>
<evidence type="ECO:0000256" key="2">
    <source>
        <dbReference type="ARBA" id="ARBA00022475"/>
    </source>
</evidence>
<keyword evidence="5 7" id="KW-0472">Membrane</keyword>
<feature type="transmembrane region" description="Helical" evidence="7">
    <location>
        <begin position="270"/>
        <end position="290"/>
    </location>
</feature>
<keyword evidence="2" id="KW-1003">Cell membrane</keyword>
<dbReference type="GO" id="GO:0022857">
    <property type="term" value="F:transmembrane transporter activity"/>
    <property type="evidence" value="ECO:0007669"/>
    <property type="project" value="InterPro"/>
</dbReference>
<feature type="region of interest" description="Disordered" evidence="6">
    <location>
        <begin position="1"/>
        <end position="30"/>
    </location>
</feature>
<accession>A0A2W5R0I4</accession>
<keyword evidence="3 7" id="KW-0812">Transmembrane</keyword>
<dbReference type="PANTHER" id="PTHR43124:SF5">
    <property type="entry name" value="PURINE RIBONUCLEOSIDE EFFLUX PUMP NEPI"/>
    <property type="match status" value="1"/>
</dbReference>
<organism evidence="9 10">
    <name type="scientific">Ancylobacter novellus</name>
    <name type="common">Thiobacillus novellus</name>
    <dbReference type="NCBI Taxonomy" id="921"/>
    <lineage>
        <taxon>Bacteria</taxon>
        <taxon>Pseudomonadati</taxon>
        <taxon>Pseudomonadota</taxon>
        <taxon>Alphaproteobacteria</taxon>
        <taxon>Hyphomicrobiales</taxon>
        <taxon>Xanthobacteraceae</taxon>
        <taxon>Ancylobacter</taxon>
    </lineage>
</organism>
<evidence type="ECO:0000256" key="6">
    <source>
        <dbReference type="SAM" id="MobiDB-lite"/>
    </source>
</evidence>
<keyword evidence="4 7" id="KW-1133">Transmembrane helix</keyword>
<evidence type="ECO:0000313" key="10">
    <source>
        <dbReference type="Proteomes" id="UP000248887"/>
    </source>
</evidence>
<feature type="transmembrane region" description="Helical" evidence="7">
    <location>
        <begin position="164"/>
        <end position="186"/>
    </location>
</feature>
<dbReference type="Pfam" id="PF07690">
    <property type="entry name" value="MFS_1"/>
    <property type="match status" value="1"/>
</dbReference>
<feature type="domain" description="Major facilitator superfamily (MFS) profile" evidence="8">
    <location>
        <begin position="40"/>
        <end position="411"/>
    </location>
</feature>
<feature type="transmembrane region" description="Helical" evidence="7">
    <location>
        <begin position="302"/>
        <end position="320"/>
    </location>
</feature>
<dbReference type="AlphaFoldDB" id="A0A2W5R0I4"/>
<protein>
    <submittedName>
        <fullName evidence="9">MFS transporter</fullName>
    </submittedName>
</protein>
<feature type="transmembrane region" description="Helical" evidence="7">
    <location>
        <begin position="131"/>
        <end position="152"/>
    </location>
</feature>
<comment type="caution">
    <text evidence="9">The sequence shown here is derived from an EMBL/GenBank/DDBJ whole genome shotgun (WGS) entry which is preliminary data.</text>
</comment>
<name>A0A2W5R0I4_ANCNO</name>
<dbReference type="InterPro" id="IPR011701">
    <property type="entry name" value="MFS"/>
</dbReference>
<evidence type="ECO:0000256" key="7">
    <source>
        <dbReference type="SAM" id="Phobius"/>
    </source>
</evidence>
<feature type="transmembrane region" description="Helical" evidence="7">
    <location>
        <begin position="192"/>
        <end position="215"/>
    </location>
</feature>
<evidence type="ECO:0000259" key="8">
    <source>
        <dbReference type="PROSITE" id="PS50850"/>
    </source>
</evidence>
<feature type="transmembrane region" description="Helical" evidence="7">
    <location>
        <begin position="389"/>
        <end position="410"/>
    </location>
</feature>
<dbReference type="CDD" id="cd17324">
    <property type="entry name" value="MFS_NepI_like"/>
    <property type="match status" value="1"/>
</dbReference>
<gene>
    <name evidence="9" type="ORF">DI549_10695</name>
</gene>
<dbReference type="InterPro" id="IPR020846">
    <property type="entry name" value="MFS_dom"/>
</dbReference>
<feature type="transmembrane region" description="Helical" evidence="7">
    <location>
        <begin position="105"/>
        <end position="125"/>
    </location>
</feature>
<dbReference type="Gene3D" id="1.20.1250.20">
    <property type="entry name" value="MFS general substrate transporter like domains"/>
    <property type="match status" value="1"/>
</dbReference>
<reference evidence="9 10" key="1">
    <citation type="submission" date="2017-08" db="EMBL/GenBank/DDBJ databases">
        <title>Infants hospitalized years apart are colonized by the same room-sourced microbial strains.</title>
        <authorList>
            <person name="Brooks B."/>
            <person name="Olm M.R."/>
            <person name="Firek B.A."/>
            <person name="Baker R."/>
            <person name="Thomas B.C."/>
            <person name="Morowitz M.J."/>
            <person name="Banfield J.F."/>
        </authorList>
    </citation>
    <scope>NUCLEOTIDE SEQUENCE [LARGE SCALE GENOMIC DNA]</scope>
    <source>
        <strain evidence="9">S2_005_001_R2_27</strain>
    </source>
</reference>
<feature type="transmembrane region" description="Helical" evidence="7">
    <location>
        <begin position="362"/>
        <end position="383"/>
    </location>
</feature>
<dbReference type="InterPro" id="IPR036259">
    <property type="entry name" value="MFS_trans_sf"/>
</dbReference>
<evidence type="ECO:0000256" key="1">
    <source>
        <dbReference type="ARBA" id="ARBA00004651"/>
    </source>
</evidence>
<evidence type="ECO:0000256" key="5">
    <source>
        <dbReference type="ARBA" id="ARBA00023136"/>
    </source>
</evidence>
<dbReference type="EMBL" id="QFQD01000030">
    <property type="protein sequence ID" value="PZQ82642.1"/>
    <property type="molecule type" value="Genomic_DNA"/>
</dbReference>
<comment type="subcellular location">
    <subcellularLocation>
        <location evidence="1">Cell membrane</location>
        <topology evidence="1">Multi-pass membrane protein</topology>
    </subcellularLocation>
</comment>
<dbReference type="PROSITE" id="PS50850">
    <property type="entry name" value="MFS"/>
    <property type="match status" value="1"/>
</dbReference>
<feature type="transmembrane region" description="Helical" evidence="7">
    <location>
        <begin position="332"/>
        <end position="350"/>
    </location>
</feature>
<dbReference type="PANTHER" id="PTHR43124">
    <property type="entry name" value="PURINE EFFLUX PUMP PBUE"/>
    <property type="match status" value="1"/>
</dbReference>
<dbReference type="Proteomes" id="UP000248887">
    <property type="component" value="Unassembled WGS sequence"/>
</dbReference>
<dbReference type="InterPro" id="IPR050189">
    <property type="entry name" value="MFS_Efflux_Transporters"/>
</dbReference>
<dbReference type="SUPFAM" id="SSF103473">
    <property type="entry name" value="MFS general substrate transporter"/>
    <property type="match status" value="1"/>
</dbReference>
<evidence type="ECO:0000256" key="3">
    <source>
        <dbReference type="ARBA" id="ARBA00022692"/>
    </source>
</evidence>